<evidence type="ECO:0008006" key="4">
    <source>
        <dbReference type="Google" id="ProtNLM"/>
    </source>
</evidence>
<keyword evidence="1" id="KW-0472">Membrane</keyword>
<dbReference type="AlphaFoldDB" id="A0A7L9J5A5"/>
<accession>A0A7L9J5A5</accession>
<evidence type="ECO:0000256" key="1">
    <source>
        <dbReference type="SAM" id="Phobius"/>
    </source>
</evidence>
<gene>
    <name evidence="2" type="ORF">IGS73_07450</name>
</gene>
<dbReference type="RefSeq" id="WP_192912015.1">
    <property type="nucleotide sequence ID" value="NZ_CP062789.1"/>
</dbReference>
<organism evidence="2 3">
    <name type="scientific">Janibacter indicus</name>
    <dbReference type="NCBI Taxonomy" id="857417"/>
    <lineage>
        <taxon>Bacteria</taxon>
        <taxon>Bacillati</taxon>
        <taxon>Actinomycetota</taxon>
        <taxon>Actinomycetes</taxon>
        <taxon>Micrococcales</taxon>
        <taxon>Intrasporangiaceae</taxon>
        <taxon>Janibacter</taxon>
    </lineage>
</organism>
<feature type="transmembrane region" description="Helical" evidence="1">
    <location>
        <begin position="12"/>
        <end position="32"/>
    </location>
</feature>
<dbReference type="EMBL" id="CP062789">
    <property type="protein sequence ID" value="QOK24185.1"/>
    <property type="molecule type" value="Genomic_DNA"/>
</dbReference>
<keyword evidence="1" id="KW-0812">Transmembrane</keyword>
<proteinExistence type="predicted"/>
<keyword evidence="1" id="KW-1133">Transmembrane helix</keyword>
<dbReference type="Proteomes" id="UP000593998">
    <property type="component" value="Chromosome"/>
</dbReference>
<feature type="transmembrane region" description="Helical" evidence="1">
    <location>
        <begin position="82"/>
        <end position="101"/>
    </location>
</feature>
<evidence type="ECO:0000313" key="3">
    <source>
        <dbReference type="Proteomes" id="UP000593998"/>
    </source>
</evidence>
<sequence>MQRSRRTNPYPFTWEIPIGIVLGVLLLILLGFHAGRAMANLTAGAGLTLTPRQTLLTSVPGLIAGDAGAGLEPRPAPVAGAGLLWLWTLLVQALNLVLIGWGSRIAWQRWGPGRVEGVATRTELDQLLGLGRLRKVAPVVRPDLYAKAGRR</sequence>
<evidence type="ECO:0000313" key="2">
    <source>
        <dbReference type="EMBL" id="QOK24185.1"/>
    </source>
</evidence>
<protein>
    <recommendedName>
        <fullName evidence="4">Conjugal transfer protein</fullName>
    </recommendedName>
</protein>
<name>A0A7L9J5A5_9MICO</name>
<reference evidence="2 3" key="1">
    <citation type="submission" date="2020-10" db="EMBL/GenBank/DDBJ databases">
        <title>Janibacter indicus TT2 genome sequence.</title>
        <authorList>
            <person name="Lee K."/>
            <person name="Ganzorig M."/>
        </authorList>
    </citation>
    <scope>NUCLEOTIDE SEQUENCE [LARGE SCALE GENOMIC DNA]</scope>
    <source>
        <strain evidence="2 3">TT2</strain>
    </source>
</reference>